<reference evidence="5" key="1">
    <citation type="submission" date="2022-11" db="UniProtKB">
        <authorList>
            <consortium name="WormBaseParasite"/>
        </authorList>
    </citation>
    <scope>IDENTIFICATION</scope>
</reference>
<accession>A0A914RDM4</accession>
<keyword evidence="2" id="KW-0812">Transmembrane</keyword>
<dbReference type="SMART" id="SM01088">
    <property type="entry name" value="Col_cuticle_N"/>
    <property type="match status" value="1"/>
</dbReference>
<keyword evidence="4" id="KW-1185">Reference proteome</keyword>
<sequence>MSVKFFVGLATAGSACAIVVSLVAVCVIFNDINNLYDDVMDEMGDFKVVADDAWDRILMLHMNPSGSSNAPPVFASLFGRQKRQAFPDRCR</sequence>
<feature type="transmembrane region" description="Helical" evidence="2">
    <location>
        <begin position="6"/>
        <end position="30"/>
    </location>
</feature>
<keyword evidence="2" id="KW-0472">Membrane</keyword>
<proteinExistence type="predicted"/>
<evidence type="ECO:0000256" key="2">
    <source>
        <dbReference type="SAM" id="Phobius"/>
    </source>
</evidence>
<name>A0A914RDM4_PAREQ</name>
<dbReference type="GO" id="GO:0042302">
    <property type="term" value="F:structural constituent of cuticle"/>
    <property type="evidence" value="ECO:0007669"/>
    <property type="project" value="InterPro"/>
</dbReference>
<dbReference type="InterPro" id="IPR002486">
    <property type="entry name" value="Col_cuticle_N"/>
</dbReference>
<evidence type="ECO:0000313" key="5">
    <source>
        <dbReference type="WBParaSite" id="PEQ_0000284001-mRNA-1"/>
    </source>
</evidence>
<feature type="domain" description="Nematode cuticle collagen N-terminal" evidence="3">
    <location>
        <begin position="6"/>
        <end position="57"/>
    </location>
</feature>
<evidence type="ECO:0000313" key="4">
    <source>
        <dbReference type="Proteomes" id="UP000887564"/>
    </source>
</evidence>
<evidence type="ECO:0000256" key="1">
    <source>
        <dbReference type="ARBA" id="ARBA00022737"/>
    </source>
</evidence>
<dbReference type="PROSITE" id="PS51257">
    <property type="entry name" value="PROKAR_LIPOPROTEIN"/>
    <property type="match status" value="1"/>
</dbReference>
<protein>
    <submittedName>
        <fullName evidence="5">Nematode cuticle collagen N-terminal domain-containing protein</fullName>
    </submittedName>
</protein>
<keyword evidence="2" id="KW-1133">Transmembrane helix</keyword>
<dbReference type="WBParaSite" id="PEQ_0000284001-mRNA-1">
    <property type="protein sequence ID" value="PEQ_0000284001-mRNA-1"/>
    <property type="gene ID" value="PEQ_0000284001"/>
</dbReference>
<keyword evidence="1" id="KW-0677">Repeat</keyword>
<evidence type="ECO:0000259" key="3">
    <source>
        <dbReference type="SMART" id="SM01088"/>
    </source>
</evidence>
<dbReference type="AlphaFoldDB" id="A0A914RDM4"/>
<dbReference type="Proteomes" id="UP000887564">
    <property type="component" value="Unplaced"/>
</dbReference>
<organism evidence="4 5">
    <name type="scientific">Parascaris equorum</name>
    <name type="common">Equine roundworm</name>
    <dbReference type="NCBI Taxonomy" id="6256"/>
    <lineage>
        <taxon>Eukaryota</taxon>
        <taxon>Metazoa</taxon>
        <taxon>Ecdysozoa</taxon>
        <taxon>Nematoda</taxon>
        <taxon>Chromadorea</taxon>
        <taxon>Rhabditida</taxon>
        <taxon>Spirurina</taxon>
        <taxon>Ascaridomorpha</taxon>
        <taxon>Ascaridoidea</taxon>
        <taxon>Ascarididae</taxon>
        <taxon>Parascaris</taxon>
    </lineage>
</organism>
<dbReference type="Pfam" id="PF01484">
    <property type="entry name" value="Col_cuticle_N"/>
    <property type="match status" value="1"/>
</dbReference>